<reference evidence="3 4" key="1">
    <citation type="submission" date="2015-01" db="EMBL/GenBank/DDBJ databases">
        <title>Jeotgalibacillus campisalis genome sequencing.</title>
        <authorList>
            <person name="Goh K.M."/>
            <person name="Chan K.-G."/>
            <person name="Yaakop A.S."/>
            <person name="Ee R."/>
            <person name="Gan H.M."/>
            <person name="Chan C.S."/>
        </authorList>
    </citation>
    <scope>NUCLEOTIDE SEQUENCE [LARGE SCALE GENOMIC DNA]</scope>
    <source>
        <strain evidence="3 4">SF-57</strain>
    </source>
</reference>
<feature type="transmembrane region" description="Helical" evidence="2">
    <location>
        <begin position="6"/>
        <end position="27"/>
    </location>
</feature>
<evidence type="ECO:0000313" key="3">
    <source>
        <dbReference type="EMBL" id="KIL46364.1"/>
    </source>
</evidence>
<accession>A0A0C2RX88</accession>
<dbReference type="PANTHER" id="PTHR40070:SF1">
    <property type="entry name" value="UPF0478 PROTEIN YTXG"/>
    <property type="match status" value="1"/>
</dbReference>
<dbReference type="Proteomes" id="UP000031972">
    <property type="component" value="Unassembled WGS sequence"/>
</dbReference>
<feature type="region of interest" description="Disordered" evidence="1">
    <location>
        <begin position="136"/>
        <end position="162"/>
    </location>
</feature>
<name>A0A0C2RX88_9BACL</name>
<dbReference type="AlphaFoldDB" id="A0A0C2RX88"/>
<dbReference type="Gene3D" id="1.10.287.950">
    <property type="entry name" value="Methyl-accepting chemotaxis protein"/>
    <property type="match status" value="1"/>
</dbReference>
<dbReference type="OrthoDB" id="2366030at2"/>
<sequence length="162" mass="17592">MEIILYISAAIAAVGFLVLCVSLAITLTAMKKTLDNLAGTVGALQNQLDGITKETTDLLHKTNGLAEDIQDKSLKLNTVVDAVKGVGTNVQQLNSSIGKITHSISRSVENNEEKIAQVVQWSNVAMEIRDKWKARGAQPANFSTDYPEPQRALPPADEQRSY</sequence>
<keyword evidence="2" id="KW-1133">Transmembrane helix</keyword>
<dbReference type="Pfam" id="PF06103">
    <property type="entry name" value="DUF948"/>
    <property type="match status" value="1"/>
</dbReference>
<evidence type="ECO:0000256" key="1">
    <source>
        <dbReference type="SAM" id="MobiDB-lite"/>
    </source>
</evidence>
<dbReference type="RefSeq" id="WP_041060169.1">
    <property type="nucleotide sequence ID" value="NZ_JXRR01000017.1"/>
</dbReference>
<protein>
    <recommendedName>
        <fullName evidence="5">General stress protein</fullName>
    </recommendedName>
</protein>
<evidence type="ECO:0008006" key="5">
    <source>
        <dbReference type="Google" id="ProtNLM"/>
    </source>
</evidence>
<keyword evidence="2" id="KW-0472">Membrane</keyword>
<dbReference type="EMBL" id="JXRR01000017">
    <property type="protein sequence ID" value="KIL46364.1"/>
    <property type="molecule type" value="Genomic_DNA"/>
</dbReference>
<proteinExistence type="predicted"/>
<evidence type="ECO:0000256" key="2">
    <source>
        <dbReference type="SAM" id="Phobius"/>
    </source>
</evidence>
<dbReference type="InterPro" id="IPR009293">
    <property type="entry name" value="UPF0478"/>
</dbReference>
<dbReference type="PATRIC" id="fig|220754.4.peg.3052"/>
<comment type="caution">
    <text evidence="3">The sequence shown here is derived from an EMBL/GenBank/DDBJ whole genome shotgun (WGS) entry which is preliminary data.</text>
</comment>
<keyword evidence="4" id="KW-1185">Reference proteome</keyword>
<keyword evidence="2" id="KW-0812">Transmembrane</keyword>
<gene>
    <name evidence="3" type="ORF">KR50_30390</name>
</gene>
<evidence type="ECO:0000313" key="4">
    <source>
        <dbReference type="Proteomes" id="UP000031972"/>
    </source>
</evidence>
<organism evidence="3 4">
    <name type="scientific">Jeotgalibacillus campisalis</name>
    <dbReference type="NCBI Taxonomy" id="220754"/>
    <lineage>
        <taxon>Bacteria</taxon>
        <taxon>Bacillati</taxon>
        <taxon>Bacillota</taxon>
        <taxon>Bacilli</taxon>
        <taxon>Bacillales</taxon>
        <taxon>Caryophanaceae</taxon>
        <taxon>Jeotgalibacillus</taxon>
    </lineage>
</organism>
<dbReference type="PANTHER" id="PTHR40070">
    <property type="entry name" value="UPF0478 PROTEIN YTXG"/>
    <property type="match status" value="1"/>
</dbReference>